<protein>
    <recommendedName>
        <fullName evidence="6">Mutator family transposase</fullName>
    </recommendedName>
</protein>
<dbReference type="GO" id="GO:0006313">
    <property type="term" value="P:DNA transposition"/>
    <property type="evidence" value="ECO:0007669"/>
    <property type="project" value="UniProtKB-UniRule"/>
</dbReference>
<keyword evidence="5 6" id="KW-0233">DNA recombination</keyword>
<evidence type="ECO:0000256" key="6">
    <source>
        <dbReference type="RuleBase" id="RU365089"/>
    </source>
</evidence>
<dbReference type="PANTHER" id="PTHR33217:SF7">
    <property type="entry name" value="TRANSPOSASE FOR INSERTION SEQUENCE ELEMENT IS1081"/>
    <property type="match status" value="1"/>
</dbReference>
<dbReference type="EMBL" id="CP036272">
    <property type="protein sequence ID" value="QDT60715.1"/>
    <property type="molecule type" value="Genomic_DNA"/>
</dbReference>
<keyword evidence="3 6" id="KW-0815">Transposition</keyword>
<sequence length="98" mass="10770">MQEIKPTSPGVKRSNVSRLWQEAGSKFVQELRSRGLASTTWCALMLDGIRLSKEQTAVVALGVDDQGRKHVLDFALGSSEKGMSHLLLKLLMVSLVMT</sequence>
<comment type="function">
    <text evidence="1 6">Required for the transposition of the insertion element.</text>
</comment>
<dbReference type="GO" id="GO:0003677">
    <property type="term" value="F:DNA binding"/>
    <property type="evidence" value="ECO:0007669"/>
    <property type="project" value="UniProtKB-UniRule"/>
</dbReference>
<evidence type="ECO:0000256" key="4">
    <source>
        <dbReference type="ARBA" id="ARBA00023125"/>
    </source>
</evidence>
<name>A0A517SX41_9BACT</name>
<organism evidence="7 8">
    <name type="scientific">Stieleria bergensis</name>
    <dbReference type="NCBI Taxonomy" id="2528025"/>
    <lineage>
        <taxon>Bacteria</taxon>
        <taxon>Pseudomonadati</taxon>
        <taxon>Planctomycetota</taxon>
        <taxon>Planctomycetia</taxon>
        <taxon>Pirellulales</taxon>
        <taxon>Pirellulaceae</taxon>
        <taxon>Stieleria</taxon>
    </lineage>
</organism>
<dbReference type="AlphaFoldDB" id="A0A517SX41"/>
<dbReference type="PANTHER" id="PTHR33217">
    <property type="entry name" value="TRANSPOSASE FOR INSERTION SEQUENCE ELEMENT IS1081"/>
    <property type="match status" value="1"/>
</dbReference>
<evidence type="ECO:0000313" key="8">
    <source>
        <dbReference type="Proteomes" id="UP000315003"/>
    </source>
</evidence>
<dbReference type="GO" id="GO:0004803">
    <property type="term" value="F:transposase activity"/>
    <property type="evidence" value="ECO:0007669"/>
    <property type="project" value="UniProtKB-UniRule"/>
</dbReference>
<evidence type="ECO:0000256" key="5">
    <source>
        <dbReference type="ARBA" id="ARBA00023172"/>
    </source>
</evidence>
<evidence type="ECO:0000256" key="2">
    <source>
        <dbReference type="ARBA" id="ARBA00010961"/>
    </source>
</evidence>
<evidence type="ECO:0000256" key="1">
    <source>
        <dbReference type="ARBA" id="ARBA00002190"/>
    </source>
</evidence>
<keyword evidence="6" id="KW-0814">Transposable element</keyword>
<accession>A0A517SX41</accession>
<keyword evidence="4 6" id="KW-0238">DNA-binding</keyword>
<dbReference type="InterPro" id="IPR001207">
    <property type="entry name" value="Transposase_mutator"/>
</dbReference>
<comment type="similarity">
    <text evidence="2 6">Belongs to the transposase mutator family.</text>
</comment>
<gene>
    <name evidence="7" type="ORF">SV7mr_32410</name>
</gene>
<evidence type="ECO:0000256" key="3">
    <source>
        <dbReference type="ARBA" id="ARBA00022578"/>
    </source>
</evidence>
<evidence type="ECO:0000313" key="7">
    <source>
        <dbReference type="EMBL" id="QDT60715.1"/>
    </source>
</evidence>
<reference evidence="7 8" key="1">
    <citation type="submission" date="2019-02" db="EMBL/GenBank/DDBJ databases">
        <title>Deep-cultivation of Planctomycetes and their phenomic and genomic characterization uncovers novel biology.</title>
        <authorList>
            <person name="Wiegand S."/>
            <person name="Jogler M."/>
            <person name="Boedeker C."/>
            <person name="Pinto D."/>
            <person name="Vollmers J."/>
            <person name="Rivas-Marin E."/>
            <person name="Kohn T."/>
            <person name="Peeters S.H."/>
            <person name="Heuer A."/>
            <person name="Rast P."/>
            <person name="Oberbeckmann S."/>
            <person name="Bunk B."/>
            <person name="Jeske O."/>
            <person name="Meyerdierks A."/>
            <person name="Storesund J.E."/>
            <person name="Kallscheuer N."/>
            <person name="Luecker S."/>
            <person name="Lage O.M."/>
            <person name="Pohl T."/>
            <person name="Merkel B.J."/>
            <person name="Hornburger P."/>
            <person name="Mueller R.-W."/>
            <person name="Bruemmer F."/>
            <person name="Labrenz M."/>
            <person name="Spormann A.M."/>
            <person name="Op den Camp H."/>
            <person name="Overmann J."/>
            <person name="Amann R."/>
            <person name="Jetten M.S.M."/>
            <person name="Mascher T."/>
            <person name="Medema M.H."/>
            <person name="Devos D.P."/>
            <person name="Kaster A.-K."/>
            <person name="Ovreas L."/>
            <person name="Rohde M."/>
            <person name="Galperin M.Y."/>
            <person name="Jogler C."/>
        </authorList>
    </citation>
    <scope>NUCLEOTIDE SEQUENCE [LARGE SCALE GENOMIC DNA]</scope>
    <source>
        <strain evidence="7 8">SV_7m_r</strain>
    </source>
</reference>
<proteinExistence type="inferred from homology"/>
<dbReference type="Pfam" id="PF00872">
    <property type="entry name" value="Transposase_mut"/>
    <property type="match status" value="1"/>
</dbReference>
<dbReference type="Proteomes" id="UP000315003">
    <property type="component" value="Chromosome"/>
</dbReference>
<keyword evidence="8" id="KW-1185">Reference proteome</keyword>